<reference evidence="2" key="1">
    <citation type="submission" date="2021-01" db="EMBL/GenBank/DDBJ databases">
        <title>Caligus Genome Assembly.</title>
        <authorList>
            <person name="Gallardo-Escarate C."/>
        </authorList>
    </citation>
    <scope>NUCLEOTIDE SEQUENCE [LARGE SCALE GENOMIC DNA]</scope>
</reference>
<proteinExistence type="predicted"/>
<keyword evidence="2" id="KW-1185">Reference proteome</keyword>
<evidence type="ECO:0000313" key="1">
    <source>
        <dbReference type="EMBL" id="QQP50460.1"/>
    </source>
</evidence>
<organism evidence="1 2">
    <name type="scientific">Caligus rogercresseyi</name>
    <name type="common">Sea louse</name>
    <dbReference type="NCBI Taxonomy" id="217165"/>
    <lineage>
        <taxon>Eukaryota</taxon>
        <taxon>Metazoa</taxon>
        <taxon>Ecdysozoa</taxon>
        <taxon>Arthropoda</taxon>
        <taxon>Crustacea</taxon>
        <taxon>Multicrustacea</taxon>
        <taxon>Hexanauplia</taxon>
        <taxon>Copepoda</taxon>
        <taxon>Siphonostomatoida</taxon>
        <taxon>Caligidae</taxon>
        <taxon>Caligus</taxon>
    </lineage>
</organism>
<dbReference type="EMBL" id="CP045896">
    <property type="protein sequence ID" value="QQP50460.1"/>
    <property type="molecule type" value="Genomic_DNA"/>
</dbReference>
<dbReference type="Proteomes" id="UP000595437">
    <property type="component" value="Chromosome 7"/>
</dbReference>
<accession>A0A7T8HJ92</accession>
<name>A0A7T8HJ92_CALRO</name>
<protein>
    <submittedName>
        <fullName evidence="1">Uncharacterized protein</fullName>
    </submittedName>
</protein>
<gene>
    <name evidence="1" type="ORF">FKW44_011471</name>
</gene>
<dbReference type="OrthoDB" id="10204455at2759"/>
<sequence>MLGLLQVPLTPPLFGQRSNLNTSEQKNEWLYAQNGMLGCISCRDVKGLGVSASRGLIS</sequence>
<dbReference type="AlphaFoldDB" id="A0A7T8HJ92"/>
<evidence type="ECO:0000313" key="2">
    <source>
        <dbReference type="Proteomes" id="UP000595437"/>
    </source>
</evidence>